<organism evidence="7 8">
    <name type="scientific">Neptuniibacter caesariensis</name>
    <dbReference type="NCBI Taxonomy" id="207954"/>
    <lineage>
        <taxon>Bacteria</taxon>
        <taxon>Pseudomonadati</taxon>
        <taxon>Pseudomonadota</taxon>
        <taxon>Gammaproteobacteria</taxon>
        <taxon>Oceanospirillales</taxon>
        <taxon>Oceanospirillaceae</taxon>
        <taxon>Neptuniibacter</taxon>
    </lineage>
</organism>
<dbReference type="GO" id="GO:0003677">
    <property type="term" value="F:DNA binding"/>
    <property type="evidence" value="ECO:0007669"/>
    <property type="project" value="UniProtKB-KW"/>
</dbReference>
<evidence type="ECO:0000256" key="1">
    <source>
        <dbReference type="ARBA" id="ARBA00005384"/>
    </source>
</evidence>
<dbReference type="GO" id="GO:0030170">
    <property type="term" value="F:pyridoxal phosphate binding"/>
    <property type="evidence" value="ECO:0007669"/>
    <property type="project" value="InterPro"/>
</dbReference>
<accession>A0A7U8GTM8</accession>
<dbReference type="SUPFAM" id="SSF53383">
    <property type="entry name" value="PLP-dependent transferases"/>
    <property type="match status" value="1"/>
</dbReference>
<proteinExistence type="inferred from homology"/>
<comment type="similarity">
    <text evidence="1">In the C-terminal section; belongs to the class-I pyridoxal-phosphate-dependent aminotransferase family.</text>
</comment>
<dbReference type="Gene3D" id="1.10.10.10">
    <property type="entry name" value="Winged helix-like DNA-binding domain superfamily/Winged helix DNA-binding domain"/>
    <property type="match status" value="1"/>
</dbReference>
<evidence type="ECO:0000313" key="8">
    <source>
        <dbReference type="Proteomes" id="UP000002171"/>
    </source>
</evidence>
<dbReference type="InterPro" id="IPR015424">
    <property type="entry name" value="PyrdxlP-dep_Trfase"/>
</dbReference>
<keyword evidence="3" id="KW-0805">Transcription regulation</keyword>
<reference evidence="7 8" key="1">
    <citation type="submission" date="2006-02" db="EMBL/GenBank/DDBJ databases">
        <authorList>
            <person name="Pinhassi J."/>
            <person name="Pedros-Alio C."/>
            <person name="Ferriera S."/>
            <person name="Johnson J."/>
            <person name="Kravitz S."/>
            <person name="Halpern A."/>
            <person name="Remington K."/>
            <person name="Beeson K."/>
            <person name="Tran B."/>
            <person name="Rogers Y.-H."/>
            <person name="Friedman R."/>
            <person name="Venter J.C."/>
        </authorList>
    </citation>
    <scope>NUCLEOTIDE SEQUENCE [LARGE SCALE GENOMIC DNA]</scope>
    <source>
        <strain evidence="7 8">MED92</strain>
    </source>
</reference>
<dbReference type="PANTHER" id="PTHR46577:SF1">
    <property type="entry name" value="HTH-TYPE TRANSCRIPTIONAL REGULATORY PROTEIN GABR"/>
    <property type="match status" value="1"/>
</dbReference>
<dbReference type="GO" id="GO:0003700">
    <property type="term" value="F:DNA-binding transcription factor activity"/>
    <property type="evidence" value="ECO:0007669"/>
    <property type="project" value="InterPro"/>
</dbReference>
<sequence length="483" mass="53669">MGPVLLQPKIAQCFSRSSFSGKETLYRWVFRCLELAIRKGELEAGFKLPPTRLLAEALGIARNTVKTAYEMLLSEGYIESRVGDGSYVAELPQDLINPGHKSKKARADLPLSEYAQQYISLPPLNSDIRKILQPGIPALRDFPLGQWKRCLSFASSFKALESFPPAGDLKLREQIVDYLLKFRGIEADPEQVLITSGSQQAAFLTAQLLLNKGEKVIVETPGFPGTSGVFSSLGCQIDALNMEEAVSIDSDARLINLTPSRNFPLGHTLSLSQRLKVVQWAEHNNSWVLEDDYDSEFAEGYPVSALLSICESDRVIYTGTFSRSMFPALRLGYMVLPPKLVTVFTRARRYMDGGLSQVVQVAMAEFMGQGFYSRHLKKMRQHYIKQADHMLKQIEKTSLSELALISAPGGMHLVLKLPDCIDDRAMVGELDKRGFGIRALSGYCQQGQSMNGLVIGFCVDKEEVIKPGIEEVASLYKALRDKA</sequence>
<gene>
    <name evidence="7" type="ORF">MED92_15483</name>
</gene>
<keyword evidence="8" id="KW-1185">Reference proteome</keyword>
<evidence type="ECO:0000256" key="3">
    <source>
        <dbReference type="ARBA" id="ARBA00023015"/>
    </source>
</evidence>
<dbReference type="PANTHER" id="PTHR46577">
    <property type="entry name" value="HTH-TYPE TRANSCRIPTIONAL REGULATORY PROTEIN GABR"/>
    <property type="match status" value="1"/>
</dbReference>
<dbReference type="InterPro" id="IPR000524">
    <property type="entry name" value="Tscrpt_reg_HTH_GntR"/>
</dbReference>
<evidence type="ECO:0000256" key="4">
    <source>
        <dbReference type="ARBA" id="ARBA00023125"/>
    </source>
</evidence>
<dbReference type="Pfam" id="PF00392">
    <property type="entry name" value="GntR"/>
    <property type="match status" value="1"/>
</dbReference>
<evidence type="ECO:0000313" key="7">
    <source>
        <dbReference type="EMBL" id="EAR62452.1"/>
    </source>
</evidence>
<dbReference type="CDD" id="cd07377">
    <property type="entry name" value="WHTH_GntR"/>
    <property type="match status" value="1"/>
</dbReference>
<dbReference type="InterPro" id="IPR015421">
    <property type="entry name" value="PyrdxlP-dep_Trfase_major"/>
</dbReference>
<dbReference type="Gene3D" id="3.40.640.10">
    <property type="entry name" value="Type I PLP-dependent aspartate aminotransferase-like (Major domain)"/>
    <property type="match status" value="1"/>
</dbReference>
<dbReference type="Pfam" id="PF00155">
    <property type="entry name" value="Aminotran_1_2"/>
    <property type="match status" value="1"/>
</dbReference>
<evidence type="ECO:0000259" key="6">
    <source>
        <dbReference type="PROSITE" id="PS50949"/>
    </source>
</evidence>
<dbReference type="PRINTS" id="PR00035">
    <property type="entry name" value="HTHGNTR"/>
</dbReference>
<name>A0A7U8GTM8_NEPCE</name>
<dbReference type="InterPro" id="IPR004839">
    <property type="entry name" value="Aminotransferase_I/II_large"/>
</dbReference>
<comment type="caution">
    <text evidence="7">The sequence shown here is derived from an EMBL/GenBank/DDBJ whole genome shotgun (WGS) entry which is preliminary data.</text>
</comment>
<keyword evidence="2" id="KW-0663">Pyridoxal phosphate</keyword>
<evidence type="ECO:0000256" key="5">
    <source>
        <dbReference type="ARBA" id="ARBA00023163"/>
    </source>
</evidence>
<dbReference type="Proteomes" id="UP000002171">
    <property type="component" value="Unassembled WGS sequence"/>
</dbReference>
<dbReference type="CDD" id="cd00609">
    <property type="entry name" value="AAT_like"/>
    <property type="match status" value="1"/>
</dbReference>
<dbReference type="PROSITE" id="PS50949">
    <property type="entry name" value="HTH_GNTR"/>
    <property type="match status" value="1"/>
</dbReference>
<dbReference type="InterPro" id="IPR036388">
    <property type="entry name" value="WH-like_DNA-bd_sf"/>
</dbReference>
<evidence type="ECO:0000256" key="2">
    <source>
        <dbReference type="ARBA" id="ARBA00022898"/>
    </source>
</evidence>
<dbReference type="AlphaFoldDB" id="A0A7U8GTM8"/>
<protein>
    <submittedName>
        <fullName evidence="7">Probable transcriptional regulator, GntR family protein</fullName>
    </submittedName>
</protein>
<dbReference type="SUPFAM" id="SSF46785">
    <property type="entry name" value="Winged helix' DNA-binding domain"/>
    <property type="match status" value="1"/>
</dbReference>
<feature type="domain" description="HTH gntR-type" evidence="6">
    <location>
        <begin position="23"/>
        <end position="91"/>
    </location>
</feature>
<dbReference type="EMBL" id="AAOW01000003">
    <property type="protein sequence ID" value="EAR62452.1"/>
    <property type="molecule type" value="Genomic_DNA"/>
</dbReference>
<dbReference type="InterPro" id="IPR036390">
    <property type="entry name" value="WH_DNA-bd_sf"/>
</dbReference>
<dbReference type="InterPro" id="IPR051446">
    <property type="entry name" value="HTH_trans_reg/aminotransferase"/>
</dbReference>
<keyword evidence="5" id="KW-0804">Transcription</keyword>
<dbReference type="SMART" id="SM00345">
    <property type="entry name" value="HTH_GNTR"/>
    <property type="match status" value="1"/>
</dbReference>
<keyword evidence="4" id="KW-0238">DNA-binding</keyword>